<keyword evidence="2" id="KW-1185">Reference proteome</keyword>
<name>A0ACC2NVV0_9HYME</name>
<organism evidence="1 2">
    <name type="scientific">Eretmocerus hayati</name>
    <dbReference type="NCBI Taxonomy" id="131215"/>
    <lineage>
        <taxon>Eukaryota</taxon>
        <taxon>Metazoa</taxon>
        <taxon>Ecdysozoa</taxon>
        <taxon>Arthropoda</taxon>
        <taxon>Hexapoda</taxon>
        <taxon>Insecta</taxon>
        <taxon>Pterygota</taxon>
        <taxon>Neoptera</taxon>
        <taxon>Endopterygota</taxon>
        <taxon>Hymenoptera</taxon>
        <taxon>Apocrita</taxon>
        <taxon>Proctotrupomorpha</taxon>
        <taxon>Chalcidoidea</taxon>
        <taxon>Aphelinidae</taxon>
        <taxon>Aphelininae</taxon>
        <taxon>Eretmocerus</taxon>
    </lineage>
</organism>
<gene>
    <name evidence="1" type="ORF">QAD02_011013</name>
</gene>
<sequence>MSCPGRSQVPLIHSRSGRVEREVMIIYKWLIDKSVILDTKIGEAIISPRIKLSDTKQCIISLYPRGRNENWKDFASIHLGSVMGEYEVNFRFHILNVAGDIVAPTEYSKHVLKKDAPWCGYNNFIENKVLENLMAIKNVNGCVPSTLTIVCEFIIDTEFEKKSILLSQNGSQLGDLNSFEQYIDNKQFSDVILLVDGKKMHAHKNILANSSEVFAAMFTHNIKENGEAVVDIDDISYDVMKQLLGYVYARKVDNLEKMATDLFVAADKYLITGLRKMCEDHLIQNIKCENVFEYLNFASSYNASALKHSGMNFFKSNIKEVMNQSNVKLYELDKNIIDEVYDVLAKSLKA</sequence>
<evidence type="ECO:0000313" key="1">
    <source>
        <dbReference type="EMBL" id="KAJ8675227.1"/>
    </source>
</evidence>
<accession>A0ACC2NVV0</accession>
<protein>
    <submittedName>
        <fullName evidence="1">Uncharacterized protein</fullName>
    </submittedName>
</protein>
<dbReference type="Proteomes" id="UP001239111">
    <property type="component" value="Chromosome 2"/>
</dbReference>
<dbReference type="EMBL" id="CM056742">
    <property type="protein sequence ID" value="KAJ8675227.1"/>
    <property type="molecule type" value="Genomic_DNA"/>
</dbReference>
<evidence type="ECO:0000313" key="2">
    <source>
        <dbReference type="Proteomes" id="UP001239111"/>
    </source>
</evidence>
<reference evidence="1" key="1">
    <citation type="submission" date="2023-04" db="EMBL/GenBank/DDBJ databases">
        <title>A chromosome-level genome assembly of the parasitoid wasp Eretmocerus hayati.</title>
        <authorList>
            <person name="Zhong Y."/>
            <person name="Liu S."/>
            <person name="Liu Y."/>
        </authorList>
    </citation>
    <scope>NUCLEOTIDE SEQUENCE</scope>
    <source>
        <strain evidence="1">ZJU_SS_LIU_2023</strain>
    </source>
</reference>
<proteinExistence type="predicted"/>
<comment type="caution">
    <text evidence="1">The sequence shown here is derived from an EMBL/GenBank/DDBJ whole genome shotgun (WGS) entry which is preliminary data.</text>
</comment>